<evidence type="ECO:0000256" key="4">
    <source>
        <dbReference type="ARBA" id="ARBA00022741"/>
    </source>
</evidence>
<protein>
    <recommendedName>
        <fullName evidence="6">PhoH-like protein</fullName>
    </recommendedName>
</protein>
<dbReference type="Pfam" id="PF02562">
    <property type="entry name" value="PhoH"/>
    <property type="match status" value="1"/>
</dbReference>
<keyword evidence="3" id="KW-0963">Cytoplasm</keyword>
<dbReference type="Gene3D" id="3.40.50.300">
    <property type="entry name" value="P-loop containing nucleotide triphosphate hydrolases"/>
    <property type="match status" value="1"/>
</dbReference>
<organism evidence="9">
    <name type="scientific">viral metagenome</name>
    <dbReference type="NCBI Taxonomy" id="1070528"/>
    <lineage>
        <taxon>unclassified sequences</taxon>
        <taxon>metagenomes</taxon>
        <taxon>organismal metagenomes</taxon>
    </lineage>
</organism>
<dbReference type="GO" id="GO:0005524">
    <property type="term" value="F:ATP binding"/>
    <property type="evidence" value="ECO:0007669"/>
    <property type="project" value="UniProtKB-KW"/>
</dbReference>
<reference evidence="9" key="1">
    <citation type="journal article" date="2020" name="Nature">
        <title>Giant virus diversity and host interactions through global metagenomics.</title>
        <authorList>
            <person name="Schulz F."/>
            <person name="Roux S."/>
            <person name="Paez-Espino D."/>
            <person name="Jungbluth S."/>
            <person name="Walsh D.A."/>
            <person name="Denef V.J."/>
            <person name="McMahon K.D."/>
            <person name="Konstantinidis K.T."/>
            <person name="Eloe-Fadrosh E.A."/>
            <person name="Kyrpides N.C."/>
            <person name="Woyke T."/>
        </authorList>
    </citation>
    <scope>NUCLEOTIDE SEQUENCE</scope>
    <source>
        <strain evidence="9">GVMAG-M-3300027759-42</strain>
    </source>
</reference>
<dbReference type="InterPro" id="IPR027417">
    <property type="entry name" value="P-loop_NTPase"/>
</dbReference>
<evidence type="ECO:0000313" key="9">
    <source>
        <dbReference type="EMBL" id="QHU26807.1"/>
    </source>
</evidence>
<evidence type="ECO:0000256" key="2">
    <source>
        <dbReference type="ARBA" id="ARBA00010393"/>
    </source>
</evidence>
<dbReference type="InterPro" id="IPR003714">
    <property type="entry name" value="PhoH"/>
</dbReference>
<dbReference type="GO" id="GO:0005829">
    <property type="term" value="C:cytosol"/>
    <property type="evidence" value="ECO:0007669"/>
    <property type="project" value="TreeGrafter"/>
</dbReference>
<sequence length="308" mass="35742">MKHTDIDLSDSIGEPKSEPKKQRTRKPRKQNQKEILNEYYTEVEKERDNSVAKQRKLYENMQYLSGQEKTLFEQKFTVPKNFSQERYVGLLKQKSKKIVVATGPAGTGKTMFATEFGVRNFLLGTYEKLIFTRPSVSVDEDLGYLPGTLEEKMAPWVRPIYDILYQFISPREVTQLIEEKIIEISPLGFMRGRTFKNCWIVADEMQNSTISQMKMLLTRLGENSRLVITGDLEQYDRNNEMNGLDDFLNKFRGKRSTSISSFEFQRGDIQREEVVKEVLDIYGGDVPTDYSLDFNESHDDNNSDNSNN</sequence>
<evidence type="ECO:0000256" key="7">
    <source>
        <dbReference type="SAM" id="MobiDB-lite"/>
    </source>
</evidence>
<dbReference type="InterPro" id="IPR051451">
    <property type="entry name" value="PhoH2-like"/>
</dbReference>
<evidence type="ECO:0000256" key="6">
    <source>
        <dbReference type="ARBA" id="ARBA00039970"/>
    </source>
</evidence>
<proteinExistence type="inferred from homology"/>
<evidence type="ECO:0000256" key="5">
    <source>
        <dbReference type="ARBA" id="ARBA00022840"/>
    </source>
</evidence>
<keyword evidence="5" id="KW-0067">ATP-binding</keyword>
<feature type="domain" description="PhoH-like protein" evidence="8">
    <location>
        <begin position="79"/>
        <end position="282"/>
    </location>
</feature>
<comment type="similarity">
    <text evidence="2">Belongs to the PhoH family.</text>
</comment>
<evidence type="ECO:0000256" key="3">
    <source>
        <dbReference type="ARBA" id="ARBA00022490"/>
    </source>
</evidence>
<comment type="subcellular location">
    <subcellularLocation>
        <location evidence="1">Cytoplasm</location>
    </subcellularLocation>
</comment>
<dbReference type="PANTHER" id="PTHR30473:SF1">
    <property type="entry name" value="PHOH-LIKE PROTEIN"/>
    <property type="match status" value="1"/>
</dbReference>
<evidence type="ECO:0000259" key="8">
    <source>
        <dbReference type="Pfam" id="PF02562"/>
    </source>
</evidence>
<accession>A0A6C0L8R2</accession>
<dbReference type="AlphaFoldDB" id="A0A6C0L8R2"/>
<dbReference type="EMBL" id="MN740445">
    <property type="protein sequence ID" value="QHU26807.1"/>
    <property type="molecule type" value="Genomic_DNA"/>
</dbReference>
<dbReference type="SUPFAM" id="SSF52540">
    <property type="entry name" value="P-loop containing nucleoside triphosphate hydrolases"/>
    <property type="match status" value="1"/>
</dbReference>
<dbReference type="PANTHER" id="PTHR30473">
    <property type="entry name" value="PROTEIN PHOH"/>
    <property type="match status" value="1"/>
</dbReference>
<keyword evidence="4" id="KW-0547">Nucleotide-binding</keyword>
<name>A0A6C0L8R2_9ZZZZ</name>
<evidence type="ECO:0000256" key="1">
    <source>
        <dbReference type="ARBA" id="ARBA00004496"/>
    </source>
</evidence>
<feature type="region of interest" description="Disordered" evidence="7">
    <location>
        <begin position="1"/>
        <end position="34"/>
    </location>
</feature>